<reference evidence="1 2" key="1">
    <citation type="journal article" date="2006" name="J. Bacteriol.">
        <title>Pathogenomic sequence analysis of Bacillus cereus and Bacillus thuringiensis isolates closely related to Bacillus anthracis.</title>
        <authorList>
            <person name="Han C.S."/>
            <person name="Xie G."/>
            <person name="Challacombe J.F."/>
            <person name="Altherr M.R."/>
            <person name="Bhotika S.S."/>
            <person name="Brown N."/>
            <person name="Bruce D."/>
            <person name="Campbell C.S."/>
            <person name="Campbell M.L."/>
            <person name="Chen J."/>
            <person name="Chertkov O."/>
            <person name="Cleland C."/>
            <person name="Dimitrijevic M."/>
            <person name="Doggett N.A."/>
            <person name="Fawcett J.J."/>
            <person name="Glavina T."/>
            <person name="Goodwin L.A."/>
            <person name="Green L.D."/>
            <person name="Hill K.K."/>
            <person name="Hitchcock P."/>
            <person name="Jackson P.J."/>
            <person name="Keim P."/>
            <person name="Kewalramani A.R."/>
            <person name="Longmire J."/>
            <person name="Lucas S."/>
            <person name="Malfatti S."/>
            <person name="McMurry K."/>
            <person name="Meincke L.J."/>
            <person name="Misra M."/>
            <person name="Moseman B.L."/>
            <person name="Mundt M."/>
            <person name="Munk A.C."/>
            <person name="Okinaka R.T."/>
            <person name="Parson-Quintana B."/>
            <person name="Reilly L.P."/>
            <person name="Richardson P."/>
            <person name="Robinson D.L."/>
            <person name="Rubin E."/>
            <person name="Saunders E."/>
            <person name="Tapia R."/>
            <person name="Tesmer J.G."/>
            <person name="Thayer N."/>
            <person name="Thompson L.S."/>
            <person name="Tice H."/>
            <person name="Ticknor L.O."/>
            <person name="Wills P.L."/>
            <person name="Brettin T.S."/>
            <person name="Gilna P."/>
        </authorList>
    </citation>
    <scope>NUCLEOTIDE SEQUENCE [LARGE SCALE GENOMIC DNA]</scope>
    <source>
        <strain evidence="1 2">97-27</strain>
    </source>
</reference>
<name>Q6HHK4_BACHK</name>
<organism evidence="1 2">
    <name type="scientific">Bacillus thuringiensis subsp. konkukian (strain 97-27)</name>
    <dbReference type="NCBI Taxonomy" id="281309"/>
    <lineage>
        <taxon>Bacteria</taxon>
        <taxon>Bacillati</taxon>
        <taxon>Bacillota</taxon>
        <taxon>Bacilli</taxon>
        <taxon>Bacillales</taxon>
        <taxon>Bacillaceae</taxon>
        <taxon>Bacillus</taxon>
        <taxon>Bacillus cereus group</taxon>
    </lineage>
</organism>
<dbReference type="AlphaFoldDB" id="Q6HHK4"/>
<accession>Q6HHK4</accession>
<protein>
    <submittedName>
        <fullName evidence="1">Uncharacterized protein</fullName>
    </submittedName>
</protein>
<sequence>MPSTIVYVMFLLRKNKEESRITIPFKIYTIATIKARPPAPNPALSNIEANATVAKKTIGVISKNMKPAIILF</sequence>
<gene>
    <name evidence="1" type="ordered locus">BT9727_2648</name>
</gene>
<evidence type="ECO:0000313" key="2">
    <source>
        <dbReference type="Proteomes" id="UP000001301"/>
    </source>
</evidence>
<dbReference type="KEGG" id="btk:BT9727_2648"/>
<evidence type="ECO:0000313" key="1">
    <source>
        <dbReference type="EMBL" id="AAT60096.1"/>
    </source>
</evidence>
<dbReference type="EMBL" id="AE017355">
    <property type="protein sequence ID" value="AAT60096.1"/>
    <property type="molecule type" value="Genomic_DNA"/>
</dbReference>
<dbReference type="HOGENOM" id="CLU_190444_0_0_9"/>
<dbReference type="Proteomes" id="UP000001301">
    <property type="component" value="Chromosome"/>
</dbReference>
<proteinExistence type="predicted"/>